<organism evidence="2 3">
    <name type="scientific">Linnemannia hyalina</name>
    <dbReference type="NCBI Taxonomy" id="64524"/>
    <lineage>
        <taxon>Eukaryota</taxon>
        <taxon>Fungi</taxon>
        <taxon>Fungi incertae sedis</taxon>
        <taxon>Mucoromycota</taxon>
        <taxon>Mortierellomycotina</taxon>
        <taxon>Mortierellomycetes</taxon>
        <taxon>Mortierellales</taxon>
        <taxon>Mortierellaceae</taxon>
        <taxon>Linnemannia</taxon>
    </lineage>
</organism>
<dbReference type="Gene3D" id="3.80.10.10">
    <property type="entry name" value="Ribonuclease Inhibitor"/>
    <property type="match status" value="1"/>
</dbReference>
<dbReference type="Proteomes" id="UP000707451">
    <property type="component" value="Unassembled WGS sequence"/>
</dbReference>
<dbReference type="OrthoDB" id="2423836at2759"/>
<dbReference type="SUPFAM" id="SSF52047">
    <property type="entry name" value="RNI-like"/>
    <property type="match status" value="1"/>
</dbReference>
<accession>A0A9P7XQP7</accession>
<proteinExistence type="predicted"/>
<gene>
    <name evidence="2" type="ORF">KI688_002667</name>
</gene>
<name>A0A9P7XQP7_9FUNG</name>
<keyword evidence="3" id="KW-1185">Reference proteome</keyword>
<evidence type="ECO:0000313" key="2">
    <source>
        <dbReference type="EMBL" id="KAG9065342.1"/>
    </source>
</evidence>
<dbReference type="EMBL" id="JAHRHY010000012">
    <property type="protein sequence ID" value="KAG9065342.1"/>
    <property type="molecule type" value="Genomic_DNA"/>
</dbReference>
<evidence type="ECO:0000313" key="3">
    <source>
        <dbReference type="Proteomes" id="UP000707451"/>
    </source>
</evidence>
<protein>
    <submittedName>
        <fullName evidence="2">Uncharacterized protein</fullName>
    </submittedName>
</protein>
<reference evidence="2" key="1">
    <citation type="submission" date="2021-06" db="EMBL/GenBank/DDBJ databases">
        <title>Genome Sequence of Mortierella hyaline Strain SCG-10, a Cold-Adapted, Nitrate-Reducing Fungus Isolated from Soil in Minnesota, USA.</title>
        <authorList>
            <person name="Aldossari N."/>
        </authorList>
    </citation>
    <scope>NUCLEOTIDE SEQUENCE</scope>
    <source>
        <strain evidence="2">SCG-10</strain>
    </source>
</reference>
<comment type="caution">
    <text evidence="2">The sequence shown here is derived from an EMBL/GenBank/DDBJ whole genome shotgun (WGS) entry which is preliminary data.</text>
</comment>
<dbReference type="AlphaFoldDB" id="A0A9P7XQP7"/>
<evidence type="ECO:0000256" key="1">
    <source>
        <dbReference type="SAM" id="MobiDB-lite"/>
    </source>
</evidence>
<dbReference type="InterPro" id="IPR032675">
    <property type="entry name" value="LRR_dom_sf"/>
</dbReference>
<feature type="region of interest" description="Disordered" evidence="1">
    <location>
        <begin position="36"/>
        <end position="62"/>
    </location>
</feature>
<sequence>MAHRFRSLIRFRLAGRFDSDKLGYVSAFLSVRQRDIGTGNQQDQDEEEGQNEGRVAGEKTTKRRTMTVREIQEFTLPLVIHTNSPSYHQVANNDQFAHQIQFRQLDILRSLGQLIVLNANHCSDFMKIAPQIPCHLLKRLETLKYVQGSLEGNVELFLRRCRGLKDLDFASFHRDVFSWAVFEKQQRLEQQQQPRTPLQPTTATVTVTSLTTPQLFSTDLVQLRKLHLATSQWYVGRSMHSITFAFSHSLEDLLLNVYDHKLLRTVFCAHTLARLEASQTRDTPFQIDSCTLAMPRLKKLRLLRVNEGIVIGPAPFEGTEDPFVEGSGVGIGVASAYQIGSLQHSPLLETLVLVDPLPATFPPPPGDGGFGDIFSSTERPLGFSLCWTWTLNHLTKMHLAGQPAFHFRFEWIRRCPSLKTLTIDGLLPSTYLHHPDPADPQDHNSQGRLEDNIDNGIACGNHLHNCELIIYSRNRQLYQSRSALARVLETYCPNVTRLKLTGRPTAAAAAATTTETATATVTTSQEDSWEHIDLGTALFASKNLPHLTLLVSRIGSGPCLHTLTEQYSLVRGTNVVQRTTSTPARQGQTGVGAVVALWCRSIPFKDLQIEIEDRGGNGCSRFRQRASPASLW</sequence>